<keyword evidence="1" id="KW-0812">Transmembrane</keyword>
<name>A0A2S9T110_9BACT</name>
<evidence type="ECO:0000256" key="1">
    <source>
        <dbReference type="SAM" id="Phobius"/>
    </source>
</evidence>
<feature type="transmembrane region" description="Helical" evidence="1">
    <location>
        <begin position="29"/>
        <end position="45"/>
    </location>
</feature>
<comment type="caution">
    <text evidence="2">The sequence shown here is derived from an EMBL/GenBank/DDBJ whole genome shotgun (WGS) entry which is preliminary data.</text>
</comment>
<feature type="transmembrane region" description="Helical" evidence="1">
    <location>
        <begin position="5"/>
        <end position="23"/>
    </location>
</feature>
<dbReference type="RefSeq" id="WP_105916132.1">
    <property type="nucleotide sequence ID" value="NZ_NXGE01000011.1"/>
</dbReference>
<dbReference type="Proteomes" id="UP000238281">
    <property type="component" value="Unassembled WGS sequence"/>
</dbReference>
<gene>
    <name evidence="2" type="ORF">CJ673_10600</name>
</gene>
<reference evidence="2 3" key="1">
    <citation type="submission" date="2017-09" db="EMBL/GenBank/DDBJ databases">
        <title>Reassesment of A. cryaerophilus.</title>
        <authorList>
            <person name="Perez-Cataluna A."/>
            <person name="Collado L."/>
            <person name="Salgado O."/>
            <person name="Lefinanco V."/>
            <person name="Figueras M.J."/>
        </authorList>
    </citation>
    <scope>NUCLEOTIDE SEQUENCE [LARGE SCALE GENOMIC DNA]</scope>
    <source>
        <strain evidence="2 3">LMG 10210</strain>
    </source>
</reference>
<keyword evidence="1" id="KW-0472">Membrane</keyword>
<dbReference type="EMBL" id="NXGE01000011">
    <property type="protein sequence ID" value="PRM92528.1"/>
    <property type="molecule type" value="Genomic_DNA"/>
</dbReference>
<evidence type="ECO:0000313" key="2">
    <source>
        <dbReference type="EMBL" id="PRM92528.1"/>
    </source>
</evidence>
<sequence>MKNYILIILFLIIPSIILFFSNINDSKEASIFLFIGGLFVGFLNYKKDKDERVMRFLNKWL</sequence>
<evidence type="ECO:0000313" key="3">
    <source>
        <dbReference type="Proteomes" id="UP000238281"/>
    </source>
</evidence>
<organism evidence="2 3">
    <name type="scientific">Aliarcobacter cryaerophilus</name>
    <dbReference type="NCBI Taxonomy" id="28198"/>
    <lineage>
        <taxon>Bacteria</taxon>
        <taxon>Pseudomonadati</taxon>
        <taxon>Campylobacterota</taxon>
        <taxon>Epsilonproteobacteria</taxon>
        <taxon>Campylobacterales</taxon>
        <taxon>Arcobacteraceae</taxon>
        <taxon>Aliarcobacter</taxon>
    </lineage>
</organism>
<dbReference type="AlphaFoldDB" id="A0A2S9T110"/>
<protein>
    <submittedName>
        <fullName evidence="2">Uncharacterized protein</fullName>
    </submittedName>
</protein>
<keyword evidence="1" id="KW-1133">Transmembrane helix</keyword>
<proteinExistence type="predicted"/>
<accession>A0A2S9T110</accession>